<reference evidence="2" key="1">
    <citation type="submission" date="2024-03" db="EMBL/GenBank/DDBJ databases">
        <authorList>
            <consortium name="ELIXIR-Norway"/>
            <consortium name="Elixir Norway"/>
        </authorList>
    </citation>
    <scope>NUCLEOTIDE SEQUENCE</scope>
</reference>
<evidence type="ECO:0000256" key="1">
    <source>
        <dbReference type="SAM" id="MobiDB-lite"/>
    </source>
</evidence>
<gene>
    <name evidence="2" type="ORF">CSSPJE1EN2_LOCUS9107</name>
</gene>
<accession>A0ABP1AUE1</accession>
<evidence type="ECO:0000313" key="2">
    <source>
        <dbReference type="EMBL" id="CAK9866112.1"/>
    </source>
</evidence>
<organism evidence="2 3">
    <name type="scientific">Sphagnum jensenii</name>
    <dbReference type="NCBI Taxonomy" id="128206"/>
    <lineage>
        <taxon>Eukaryota</taxon>
        <taxon>Viridiplantae</taxon>
        <taxon>Streptophyta</taxon>
        <taxon>Embryophyta</taxon>
        <taxon>Bryophyta</taxon>
        <taxon>Sphagnophytina</taxon>
        <taxon>Sphagnopsida</taxon>
        <taxon>Sphagnales</taxon>
        <taxon>Sphagnaceae</taxon>
        <taxon>Sphagnum</taxon>
    </lineage>
</organism>
<protein>
    <submittedName>
        <fullName evidence="2">Uncharacterized protein</fullName>
    </submittedName>
</protein>
<sequence length="117" mass="12847">MLLNCCRKSRMEKKTTETRKIEEQYSTAGFIGLTIRDKEAEDQQTQSPKGDDINSEEEEATEGAWREELDLSVAKNGDSEKDDVVLVECEKGCSNSCSEASYISKDGDTGIAITGGL</sequence>
<proteinExistence type="predicted"/>
<keyword evidence="3" id="KW-1185">Reference proteome</keyword>
<dbReference type="Proteomes" id="UP001497522">
    <property type="component" value="Chromosome 16"/>
</dbReference>
<dbReference type="EMBL" id="OZ023717">
    <property type="protein sequence ID" value="CAK9866112.1"/>
    <property type="molecule type" value="Genomic_DNA"/>
</dbReference>
<evidence type="ECO:0000313" key="3">
    <source>
        <dbReference type="Proteomes" id="UP001497522"/>
    </source>
</evidence>
<feature type="region of interest" description="Disordered" evidence="1">
    <location>
        <begin position="33"/>
        <end position="74"/>
    </location>
</feature>
<name>A0ABP1AUE1_9BRYO</name>